<evidence type="ECO:0000256" key="2">
    <source>
        <dbReference type="ARBA" id="ARBA00022676"/>
    </source>
</evidence>
<feature type="domain" description="Erythromycin biosynthesis protein CIII-like C-terminal" evidence="5">
    <location>
        <begin position="272"/>
        <end position="416"/>
    </location>
</feature>
<dbReference type="Pfam" id="PF06722">
    <property type="entry name" value="EryCIII-like_C"/>
    <property type="match status" value="1"/>
</dbReference>
<dbReference type="InterPro" id="IPR048284">
    <property type="entry name" value="EryCIII-like_N"/>
</dbReference>
<dbReference type="GO" id="GO:0017000">
    <property type="term" value="P:antibiotic biosynthetic process"/>
    <property type="evidence" value="ECO:0007669"/>
    <property type="project" value="UniProtKB-KW"/>
</dbReference>
<dbReference type="GO" id="GO:0008194">
    <property type="term" value="F:UDP-glycosyltransferase activity"/>
    <property type="evidence" value="ECO:0007669"/>
    <property type="project" value="InterPro"/>
</dbReference>
<gene>
    <name evidence="7" type="primary">jenG5</name>
</gene>
<feature type="domain" description="Erythromycin biosynthesis protein CIII-like N-terminal" evidence="6">
    <location>
        <begin position="22"/>
        <end position="253"/>
    </location>
</feature>
<dbReference type="InterPro" id="IPR002213">
    <property type="entry name" value="UDP_glucos_trans"/>
</dbReference>
<evidence type="ECO:0000313" key="7">
    <source>
        <dbReference type="EMBL" id="QEA08898.1"/>
    </source>
</evidence>
<reference evidence="7" key="1">
    <citation type="submission" date="2019-06" db="EMBL/GenBank/DDBJ databases">
        <authorList>
            <person name="Fu A."/>
            <person name="Liu R."/>
            <person name="Liu T."/>
        </authorList>
    </citation>
    <scope>NUCLEOTIDE SEQUENCE</scope>
    <source>
        <strain evidence="7">ATCC 21840</strain>
    </source>
</reference>
<accession>A0A5B8RNR9</accession>
<proteinExistence type="inferred from homology"/>
<dbReference type="PANTHER" id="PTHR48050:SF13">
    <property type="entry name" value="STEROL 3-BETA-GLUCOSYLTRANSFERASE UGT80A2"/>
    <property type="match status" value="1"/>
</dbReference>
<dbReference type="GO" id="GO:0016758">
    <property type="term" value="F:hexosyltransferase activity"/>
    <property type="evidence" value="ECO:0007669"/>
    <property type="project" value="UniProtKB-ARBA"/>
</dbReference>
<evidence type="ECO:0000256" key="4">
    <source>
        <dbReference type="ARBA" id="ARBA00023194"/>
    </source>
</evidence>
<name>A0A5B8RNR9_STRHY</name>
<dbReference type="EMBL" id="MN071207">
    <property type="protein sequence ID" value="QEA08898.1"/>
    <property type="molecule type" value="Genomic_DNA"/>
</dbReference>
<dbReference type="InterPro" id="IPR050426">
    <property type="entry name" value="Glycosyltransferase_28"/>
</dbReference>
<dbReference type="SUPFAM" id="SSF53756">
    <property type="entry name" value="UDP-Glycosyltransferase/glycogen phosphorylase"/>
    <property type="match status" value="1"/>
</dbReference>
<sequence>MRVLFVTFPWKTHLYLTVPMAWALRTAGHDVHVASSPEFTDVITGTGLTAVAAGSGPSLQEKGDLIIQRAARSGMVLPKVDYAREEQLTWENLKAFHTVFAMIMEAANDSMVDDLVAYCRSWKPDLVVWESMSYAGSVAAAAAGVPHARMHLAIDVGTPLRQRFLTVRAQQPPGDREDPVEEWMSKWASKYGFDASEELLTGQFTIDQMPDSIRSESDVRNVSVRYVPHNGPSVIPNWIHEKPPAPRVLATFGVSMWSVAGSQPVPVGQIQEMLDSVADLDIELMLTLSESIQRKLKRVPENTRIVNFVPLHAVISSCSAVMHHGGVPAFCGALAHGVPQLMVSLTAQDAQIRGQRLEEARAGLWIPPQDMTGPRIREDLVRLLEDPSFRSGAERLRQEMAAQPSPNDVVPELEKLAAEYGSR</sequence>
<keyword evidence="2" id="KW-0328">Glycosyltransferase</keyword>
<dbReference type="InterPro" id="IPR010610">
    <property type="entry name" value="EryCIII-like_C"/>
</dbReference>
<dbReference type="PANTHER" id="PTHR48050">
    <property type="entry name" value="STEROL 3-BETA-GLUCOSYLTRANSFERASE"/>
    <property type="match status" value="1"/>
</dbReference>
<dbReference type="InterPro" id="IPR030953">
    <property type="entry name" value="Glycosyl_450act"/>
</dbReference>
<dbReference type="Pfam" id="PF21036">
    <property type="entry name" value="EryCIII-like_N"/>
    <property type="match status" value="1"/>
</dbReference>
<evidence type="ECO:0000256" key="1">
    <source>
        <dbReference type="ARBA" id="ARBA00006962"/>
    </source>
</evidence>
<organism evidence="7">
    <name type="scientific">Streptomyces hygroscopicus</name>
    <dbReference type="NCBI Taxonomy" id="1912"/>
    <lineage>
        <taxon>Bacteria</taxon>
        <taxon>Bacillati</taxon>
        <taxon>Actinomycetota</taxon>
        <taxon>Actinomycetes</taxon>
        <taxon>Kitasatosporales</taxon>
        <taxon>Streptomycetaceae</taxon>
        <taxon>Streptomyces</taxon>
        <taxon>Streptomyces violaceusniger group</taxon>
    </lineage>
</organism>
<comment type="similarity">
    <text evidence="1">Belongs to the glycosyltransferase 28 family.</text>
</comment>
<dbReference type="Gene3D" id="3.40.50.2000">
    <property type="entry name" value="Glycogen Phosphorylase B"/>
    <property type="match status" value="2"/>
</dbReference>
<keyword evidence="3" id="KW-0808">Transferase</keyword>
<evidence type="ECO:0000259" key="5">
    <source>
        <dbReference type="Pfam" id="PF06722"/>
    </source>
</evidence>
<dbReference type="NCBIfam" id="TIGR04516">
    <property type="entry name" value="glycosyl_450act"/>
    <property type="match status" value="1"/>
</dbReference>
<evidence type="ECO:0000256" key="3">
    <source>
        <dbReference type="ARBA" id="ARBA00022679"/>
    </source>
</evidence>
<protein>
    <submittedName>
        <fullName evidence="7">JenG5</fullName>
    </submittedName>
</protein>
<evidence type="ECO:0000259" key="6">
    <source>
        <dbReference type="Pfam" id="PF21036"/>
    </source>
</evidence>
<dbReference type="AlphaFoldDB" id="A0A5B8RNR9"/>
<dbReference type="CDD" id="cd03784">
    <property type="entry name" value="GT1_Gtf-like"/>
    <property type="match status" value="1"/>
</dbReference>
<keyword evidence="4" id="KW-0045">Antibiotic biosynthesis</keyword>